<evidence type="ECO:0000259" key="11">
    <source>
        <dbReference type="Pfam" id="PF00962"/>
    </source>
</evidence>
<dbReference type="SUPFAM" id="SSF51556">
    <property type="entry name" value="Metallo-dependent hydrolases"/>
    <property type="match status" value="1"/>
</dbReference>
<comment type="function">
    <text evidence="9">Catalyzes the hydrolysis of the free cytosolic methylated adenosine nucleotide N(6)-methyl-AMP (N6-mAMP) to produce inositol monophosphate (IMP) and methylamine. Is required for the catabolism of cytosolic N6-mAMP, which is derived from the degradation of mRNA containing N6-methylated adenine (m6A).</text>
</comment>
<reference evidence="12" key="1">
    <citation type="submission" date="2023-07" db="EMBL/GenBank/DDBJ databases">
        <title>Chromosome-level genome assembly of Artemia franciscana.</title>
        <authorList>
            <person name="Jo E."/>
        </authorList>
    </citation>
    <scope>NUCLEOTIDE SEQUENCE</scope>
    <source>
        <tissue evidence="12">Whole body</tissue>
    </source>
</reference>
<evidence type="ECO:0000313" key="13">
    <source>
        <dbReference type="Proteomes" id="UP001187531"/>
    </source>
</evidence>
<comment type="catalytic activity">
    <reaction evidence="8">
        <text>N(6)-methyl-AMP + H2O + H(+) = IMP + methylamine</text>
        <dbReference type="Rhea" id="RHEA:16001"/>
        <dbReference type="ChEBI" id="CHEBI:15377"/>
        <dbReference type="ChEBI" id="CHEBI:15378"/>
        <dbReference type="ChEBI" id="CHEBI:58053"/>
        <dbReference type="ChEBI" id="CHEBI:59338"/>
        <dbReference type="ChEBI" id="CHEBI:144842"/>
    </reaction>
    <physiologicalReaction direction="left-to-right" evidence="8">
        <dbReference type="Rhea" id="RHEA:16002"/>
    </physiologicalReaction>
</comment>
<dbReference type="CDD" id="cd00443">
    <property type="entry name" value="ADA_AMPD"/>
    <property type="match status" value="1"/>
</dbReference>
<evidence type="ECO:0000256" key="9">
    <source>
        <dbReference type="ARBA" id="ARBA00057464"/>
    </source>
</evidence>
<feature type="domain" description="Adenosine deaminase" evidence="11">
    <location>
        <begin position="29"/>
        <end position="352"/>
    </location>
</feature>
<keyword evidence="6" id="KW-0862">Zinc</keyword>
<keyword evidence="13" id="KW-1185">Reference proteome</keyword>
<dbReference type="EMBL" id="JAVRJZ010000004">
    <property type="protein sequence ID" value="KAK2723262.1"/>
    <property type="molecule type" value="Genomic_DNA"/>
</dbReference>
<organism evidence="12 13">
    <name type="scientific">Artemia franciscana</name>
    <name type="common">Brine shrimp</name>
    <name type="synonym">Artemia sanfranciscana</name>
    <dbReference type="NCBI Taxonomy" id="6661"/>
    <lineage>
        <taxon>Eukaryota</taxon>
        <taxon>Metazoa</taxon>
        <taxon>Ecdysozoa</taxon>
        <taxon>Arthropoda</taxon>
        <taxon>Crustacea</taxon>
        <taxon>Branchiopoda</taxon>
        <taxon>Anostraca</taxon>
        <taxon>Artemiidae</taxon>
        <taxon>Artemia</taxon>
    </lineage>
</organism>
<dbReference type="AlphaFoldDB" id="A0AA88IK95"/>
<dbReference type="Pfam" id="PF00962">
    <property type="entry name" value="A_deaminase"/>
    <property type="match status" value="1"/>
</dbReference>
<proteinExistence type="inferred from homology"/>
<keyword evidence="4" id="KW-0479">Metal-binding</keyword>
<accession>A0AA88IK95</accession>
<keyword evidence="7" id="KW-0546">Nucleotide metabolism</keyword>
<dbReference type="InterPro" id="IPR001365">
    <property type="entry name" value="A_deaminase_dom"/>
</dbReference>
<evidence type="ECO:0000313" key="12">
    <source>
        <dbReference type="EMBL" id="KAK2723262.1"/>
    </source>
</evidence>
<dbReference type="GO" id="GO:0046872">
    <property type="term" value="F:metal ion binding"/>
    <property type="evidence" value="ECO:0007669"/>
    <property type="project" value="UniProtKB-KW"/>
</dbReference>
<keyword evidence="5" id="KW-0378">Hydrolase</keyword>
<dbReference type="GO" id="GO:0046103">
    <property type="term" value="P:inosine biosynthetic process"/>
    <property type="evidence" value="ECO:0007669"/>
    <property type="project" value="TreeGrafter"/>
</dbReference>
<evidence type="ECO:0000256" key="5">
    <source>
        <dbReference type="ARBA" id="ARBA00022801"/>
    </source>
</evidence>
<evidence type="ECO:0000256" key="4">
    <source>
        <dbReference type="ARBA" id="ARBA00022723"/>
    </source>
</evidence>
<evidence type="ECO:0000256" key="8">
    <source>
        <dbReference type="ARBA" id="ARBA00048787"/>
    </source>
</evidence>
<dbReference type="FunFam" id="3.20.20.140:FF:000033">
    <property type="entry name" value="Adenosine deaminase-like protein"/>
    <property type="match status" value="1"/>
</dbReference>
<dbReference type="InterPro" id="IPR032466">
    <property type="entry name" value="Metal_Hydrolase"/>
</dbReference>
<gene>
    <name evidence="12" type="ORF">QYM36_001804</name>
</gene>
<name>A0AA88IK95_ARTSF</name>
<dbReference type="Gene3D" id="3.20.20.140">
    <property type="entry name" value="Metal-dependent hydrolases"/>
    <property type="match status" value="1"/>
</dbReference>
<evidence type="ECO:0000256" key="6">
    <source>
        <dbReference type="ARBA" id="ARBA00022833"/>
    </source>
</evidence>
<dbReference type="PANTHER" id="PTHR11409">
    <property type="entry name" value="ADENOSINE DEAMINASE"/>
    <property type="match status" value="1"/>
</dbReference>
<comment type="caution">
    <text evidence="12">The sequence shown here is derived from an EMBL/GenBank/DDBJ whole genome shotgun (WGS) entry which is preliminary data.</text>
</comment>
<protein>
    <recommendedName>
        <fullName evidence="10">Adenosine deaminase-like protein</fullName>
    </recommendedName>
</protein>
<sequence>MSLAESAEERQSKTKRCKLDDESPLMKLPKIELHAHLNGSLSKETINILASMKPDSMDMIRNADDMLLIGENEQKTLEDCFMIFKLIHEVTDRPELIKFATKAVIKDFAKENTKYLELRSTPRSNDYMTMDQYVEAIVSAIRESSLDEPSIVVKFLVSIDRSKGVEMAKEITSLAIKYHKKHKDVVVGMDMSGNMRGSKARDFFDLLSEARAAGMKISIHAAEVHNDEETEDVLKFEPERIGHGTFIPPLKCQNPRLMVLLQEKRIPLEVCLTSNLKGGTVDSFEDHHLGVLISEELPFTICTDDKGVFSTSLTKEYEIAAKTFKLTVEQMWKISYDSIDHIFGEEELKSNLKKYWQHWKEDNPEEFK</sequence>
<dbReference type="GO" id="GO:0006154">
    <property type="term" value="P:adenosine catabolic process"/>
    <property type="evidence" value="ECO:0007669"/>
    <property type="project" value="TreeGrafter"/>
</dbReference>
<evidence type="ECO:0000256" key="10">
    <source>
        <dbReference type="ARBA" id="ARBA00070474"/>
    </source>
</evidence>
<evidence type="ECO:0000256" key="1">
    <source>
        <dbReference type="ARBA" id="ARBA00001947"/>
    </source>
</evidence>
<dbReference type="PANTHER" id="PTHR11409:SF42">
    <property type="entry name" value="ADENOSINE DEAMINASE-LIKE PROTEIN"/>
    <property type="match status" value="1"/>
</dbReference>
<comment type="cofactor">
    <cofactor evidence="1">
        <name>Zn(2+)</name>
        <dbReference type="ChEBI" id="CHEBI:29105"/>
    </cofactor>
</comment>
<dbReference type="InterPro" id="IPR006330">
    <property type="entry name" value="Ado/ade_deaminase"/>
</dbReference>
<dbReference type="GO" id="GO:0004000">
    <property type="term" value="F:adenosine deaminase activity"/>
    <property type="evidence" value="ECO:0007669"/>
    <property type="project" value="TreeGrafter"/>
</dbReference>
<comment type="similarity">
    <text evidence="2">Belongs to the metallo-dependent hydrolases superfamily. Adenosine and AMP deaminases family.</text>
</comment>
<dbReference type="Proteomes" id="UP001187531">
    <property type="component" value="Unassembled WGS sequence"/>
</dbReference>
<evidence type="ECO:0000256" key="2">
    <source>
        <dbReference type="ARBA" id="ARBA00006676"/>
    </source>
</evidence>
<evidence type="ECO:0000256" key="7">
    <source>
        <dbReference type="ARBA" id="ARBA00023080"/>
    </source>
</evidence>
<comment type="subunit">
    <text evidence="3">Monomer.</text>
</comment>
<dbReference type="GO" id="GO:0009117">
    <property type="term" value="P:nucleotide metabolic process"/>
    <property type="evidence" value="ECO:0007669"/>
    <property type="project" value="UniProtKB-KW"/>
</dbReference>
<evidence type="ECO:0000256" key="3">
    <source>
        <dbReference type="ARBA" id="ARBA00011245"/>
    </source>
</evidence>